<name>A0A2T2NND8_CORCC</name>
<sequence length="628" mass="69926">RRGGSRKTGKQPMKFMFIDASDQGVNAKPNKAVRSFVMHQARRQKPWSTRQKSATSPETDDLSPTPGSGRSPSVPHRAEHPSPVGSGPWQDLVPSPPEWVPHAAGSTISSRNGSLASYSSQSSQPCISPTSSFGHVCNLATCTGEACAQTLPLPTAAATATALARRAGFASGSLDPFDCLPVQLDGDASILIRQYVNAIAPHMIPVDQLGASTKAATNWVLQALHSATSAPFINALLTSTSLMLWRQGDPRMGRHKVLHYKARAIEEINHLFADPKTSVDDNNIAAVFMLLCLEESQSDLVPGDMKYDDAQSIELQRRMHYNGLQLMIDQRGGLSGLSSNQCLQTYMLMHSVAHAVTQFQRPYATLLDAVGEPQKYDMPSFRSRPSPARALKLFRDLKIDQALFDIVSSSVVFAGDISAWYEKPHDLVDPLELQKNSCMLQYRLIDWYKKGEGEASDLQVQRSPLDECVCLALLIFLVRASQPDNPYWRSMVEIPMRKLRASMDKRSFMQWAKSADLLLWTLTMGVLASHKPPSSRMTNSEYFADKSRFIFRDQGFTEQTNAEEILGRMKKCLWVPSLMDREVKALWTRMGLCRGEEAIEEILEEEEEDQPELKDHAVVGTMTDTRFF</sequence>
<dbReference type="AlphaFoldDB" id="A0A2T2NND8"/>
<evidence type="ECO:0000313" key="2">
    <source>
        <dbReference type="EMBL" id="PSN66947.1"/>
    </source>
</evidence>
<keyword evidence="3" id="KW-1185">Reference proteome</keyword>
<organism evidence="2 3">
    <name type="scientific">Corynespora cassiicola Philippines</name>
    <dbReference type="NCBI Taxonomy" id="1448308"/>
    <lineage>
        <taxon>Eukaryota</taxon>
        <taxon>Fungi</taxon>
        <taxon>Dikarya</taxon>
        <taxon>Ascomycota</taxon>
        <taxon>Pezizomycotina</taxon>
        <taxon>Dothideomycetes</taxon>
        <taxon>Pleosporomycetidae</taxon>
        <taxon>Pleosporales</taxon>
        <taxon>Corynesporascaceae</taxon>
        <taxon>Corynespora</taxon>
    </lineage>
</organism>
<dbReference type="InterPro" id="IPR021858">
    <property type="entry name" value="Fun_TF"/>
</dbReference>
<dbReference type="EMBL" id="KZ678135">
    <property type="protein sequence ID" value="PSN66947.1"/>
    <property type="molecule type" value="Genomic_DNA"/>
</dbReference>
<feature type="compositionally biased region" description="Polar residues" evidence="1">
    <location>
        <begin position="46"/>
        <end position="57"/>
    </location>
</feature>
<gene>
    <name evidence="2" type="ORF">BS50DRAFT_471200</name>
</gene>
<dbReference type="Pfam" id="PF11951">
    <property type="entry name" value="Fungal_trans_2"/>
    <property type="match status" value="1"/>
</dbReference>
<accession>A0A2T2NND8</accession>
<dbReference type="PANTHER" id="PTHR37540">
    <property type="entry name" value="TRANSCRIPTION FACTOR (ACR-2), PUTATIVE-RELATED-RELATED"/>
    <property type="match status" value="1"/>
</dbReference>
<evidence type="ECO:0000256" key="1">
    <source>
        <dbReference type="SAM" id="MobiDB-lite"/>
    </source>
</evidence>
<protein>
    <recommendedName>
        <fullName evidence="4">Transcription factor domain-containing protein</fullName>
    </recommendedName>
</protein>
<evidence type="ECO:0008006" key="4">
    <source>
        <dbReference type="Google" id="ProtNLM"/>
    </source>
</evidence>
<dbReference type="STRING" id="1448308.A0A2T2NND8"/>
<proteinExistence type="predicted"/>
<evidence type="ECO:0000313" key="3">
    <source>
        <dbReference type="Proteomes" id="UP000240883"/>
    </source>
</evidence>
<feature type="region of interest" description="Disordered" evidence="1">
    <location>
        <begin position="1"/>
        <end position="121"/>
    </location>
</feature>
<dbReference type="Proteomes" id="UP000240883">
    <property type="component" value="Unassembled WGS sequence"/>
</dbReference>
<feature type="non-terminal residue" evidence="2">
    <location>
        <position position="628"/>
    </location>
</feature>
<dbReference type="PANTHER" id="PTHR37540:SF5">
    <property type="entry name" value="TRANSCRIPTION FACTOR DOMAIN-CONTAINING PROTEIN"/>
    <property type="match status" value="1"/>
</dbReference>
<feature type="non-terminal residue" evidence="2">
    <location>
        <position position="1"/>
    </location>
</feature>
<dbReference type="OrthoDB" id="5386330at2759"/>
<reference evidence="2 3" key="1">
    <citation type="journal article" date="2018" name="Front. Microbiol.">
        <title>Genome-Wide Analysis of Corynespora cassiicola Leaf Fall Disease Putative Effectors.</title>
        <authorList>
            <person name="Lopez D."/>
            <person name="Ribeiro S."/>
            <person name="Label P."/>
            <person name="Fumanal B."/>
            <person name="Venisse J.S."/>
            <person name="Kohler A."/>
            <person name="de Oliveira R.R."/>
            <person name="Labutti K."/>
            <person name="Lipzen A."/>
            <person name="Lail K."/>
            <person name="Bauer D."/>
            <person name="Ohm R.A."/>
            <person name="Barry K.W."/>
            <person name="Spatafora J."/>
            <person name="Grigoriev I.V."/>
            <person name="Martin F.M."/>
            <person name="Pujade-Renaud V."/>
        </authorList>
    </citation>
    <scope>NUCLEOTIDE SEQUENCE [LARGE SCALE GENOMIC DNA]</scope>
    <source>
        <strain evidence="2 3">Philippines</strain>
    </source>
</reference>